<accession>A0A8J3A7I8</accession>
<dbReference type="EMBL" id="BMGZ01000002">
    <property type="protein sequence ID" value="GGH97112.1"/>
    <property type="molecule type" value="Genomic_DNA"/>
</dbReference>
<dbReference type="Gene3D" id="3.30.2420.10">
    <property type="entry name" value="TonB"/>
    <property type="match status" value="1"/>
</dbReference>
<evidence type="ECO:0000313" key="2">
    <source>
        <dbReference type="EMBL" id="GGH97112.1"/>
    </source>
</evidence>
<dbReference type="Proteomes" id="UP000621856">
    <property type="component" value="Unassembled WGS sequence"/>
</dbReference>
<organism evidence="2 3">
    <name type="scientific">Aquisalinus luteolus</name>
    <dbReference type="NCBI Taxonomy" id="1566827"/>
    <lineage>
        <taxon>Bacteria</taxon>
        <taxon>Pseudomonadati</taxon>
        <taxon>Pseudomonadota</taxon>
        <taxon>Alphaproteobacteria</taxon>
        <taxon>Parvularculales</taxon>
        <taxon>Parvularculaceae</taxon>
        <taxon>Aquisalinus</taxon>
    </lineage>
</organism>
<gene>
    <name evidence="2" type="ORF">GCM10011355_17540</name>
</gene>
<proteinExistence type="predicted"/>
<sequence length="429" mass="47246">MRDPHVQLERHHNFGRVVQKRYETRAENMSIRSFMAAAGIACLLSMSPTLVQAQDYLDAFKAYQDAIQKGENERAIDKAEQAWELAEANGDVDPATLAVLAQNIAYLTVFDEPKRAIAPAERALQLGLEGYGTDSFSILELEILAATANCLHQPGGRNRDALLSALDKWWAQDIAEAAVTELSLTASTRLAQVALEKGAWRDAAKAAAPARQALDEMSPILERQLGAVTIMEVAAIMNAGDIFSVDIAVNNYSGTTPPISMPDRDRADKAAALQQASTILRKATRAFPTQESIETFDDILARLHAWNALVSVYAYVLQVELDYPEDEAPRHPFEKSCPEGTDVWANGKREQPEFPQRAARTQKSGSILLGFHLDEKGNVYGQRILAEIPTATFGDVVLEKVKDWKADVDGVSEDCRSNLITTFQFSIRS</sequence>
<dbReference type="InterPro" id="IPR037682">
    <property type="entry name" value="TonB_C"/>
</dbReference>
<evidence type="ECO:0000259" key="1">
    <source>
        <dbReference type="PROSITE" id="PS52015"/>
    </source>
</evidence>
<dbReference type="AlphaFoldDB" id="A0A8J3A7I8"/>
<reference evidence="2" key="1">
    <citation type="journal article" date="2014" name="Int. J. Syst. Evol. Microbiol.">
        <title>Complete genome sequence of Corynebacterium casei LMG S-19264T (=DSM 44701T), isolated from a smear-ripened cheese.</title>
        <authorList>
            <consortium name="US DOE Joint Genome Institute (JGI-PGF)"/>
            <person name="Walter F."/>
            <person name="Albersmeier A."/>
            <person name="Kalinowski J."/>
            <person name="Ruckert C."/>
        </authorList>
    </citation>
    <scope>NUCLEOTIDE SEQUENCE</scope>
    <source>
        <strain evidence="2">CGMCC 1.14984</strain>
    </source>
</reference>
<comment type="caution">
    <text evidence="2">The sequence shown here is derived from an EMBL/GenBank/DDBJ whole genome shotgun (WGS) entry which is preliminary data.</text>
</comment>
<dbReference type="PROSITE" id="PS52015">
    <property type="entry name" value="TONB_CTD"/>
    <property type="match status" value="1"/>
</dbReference>
<reference evidence="2" key="2">
    <citation type="submission" date="2020-09" db="EMBL/GenBank/DDBJ databases">
        <authorList>
            <person name="Sun Q."/>
            <person name="Zhou Y."/>
        </authorList>
    </citation>
    <scope>NUCLEOTIDE SEQUENCE</scope>
    <source>
        <strain evidence="2">CGMCC 1.14984</strain>
    </source>
</reference>
<name>A0A8J3A7I8_9PROT</name>
<evidence type="ECO:0000313" key="3">
    <source>
        <dbReference type="Proteomes" id="UP000621856"/>
    </source>
</evidence>
<dbReference type="Pfam" id="PF03544">
    <property type="entry name" value="TonB_C"/>
    <property type="match status" value="1"/>
</dbReference>
<protein>
    <recommendedName>
        <fullName evidence="1">TonB C-terminal domain-containing protein</fullName>
    </recommendedName>
</protein>
<dbReference type="GO" id="GO:0055085">
    <property type="term" value="P:transmembrane transport"/>
    <property type="evidence" value="ECO:0007669"/>
    <property type="project" value="InterPro"/>
</dbReference>
<feature type="domain" description="TonB C-terminal" evidence="1">
    <location>
        <begin position="339"/>
        <end position="429"/>
    </location>
</feature>
<dbReference type="SUPFAM" id="SSF74653">
    <property type="entry name" value="TolA/TonB C-terminal domain"/>
    <property type="match status" value="1"/>
</dbReference>